<dbReference type="HOGENOM" id="CLU_2851039_0_0_1"/>
<evidence type="ECO:0000313" key="1">
    <source>
        <dbReference type="EMBL" id="KIM64111.1"/>
    </source>
</evidence>
<accession>A0A0C3E814</accession>
<dbReference type="InParanoid" id="A0A0C3E814"/>
<name>A0A0C3E814_9AGAM</name>
<gene>
    <name evidence="1" type="ORF">SCLCIDRAFT_1213511</name>
</gene>
<keyword evidence="2" id="KW-1185">Reference proteome</keyword>
<reference evidence="2" key="2">
    <citation type="submission" date="2015-01" db="EMBL/GenBank/DDBJ databases">
        <title>Evolutionary Origins and Diversification of the Mycorrhizal Mutualists.</title>
        <authorList>
            <consortium name="DOE Joint Genome Institute"/>
            <consortium name="Mycorrhizal Genomics Consortium"/>
            <person name="Kohler A."/>
            <person name="Kuo A."/>
            <person name="Nagy L.G."/>
            <person name="Floudas D."/>
            <person name="Copeland A."/>
            <person name="Barry K.W."/>
            <person name="Cichocki N."/>
            <person name="Veneault-Fourrey C."/>
            <person name="LaButti K."/>
            <person name="Lindquist E.A."/>
            <person name="Lipzen A."/>
            <person name="Lundell T."/>
            <person name="Morin E."/>
            <person name="Murat C."/>
            <person name="Riley R."/>
            <person name="Ohm R."/>
            <person name="Sun H."/>
            <person name="Tunlid A."/>
            <person name="Henrissat B."/>
            <person name="Grigoriev I.V."/>
            <person name="Hibbett D.S."/>
            <person name="Martin F."/>
        </authorList>
    </citation>
    <scope>NUCLEOTIDE SEQUENCE [LARGE SCALE GENOMIC DNA]</scope>
    <source>
        <strain evidence="2">Foug A</strain>
    </source>
</reference>
<dbReference type="Proteomes" id="UP000053989">
    <property type="component" value="Unassembled WGS sequence"/>
</dbReference>
<protein>
    <submittedName>
        <fullName evidence="1">Uncharacterized protein</fullName>
    </submittedName>
</protein>
<organism evidence="1 2">
    <name type="scientific">Scleroderma citrinum Foug A</name>
    <dbReference type="NCBI Taxonomy" id="1036808"/>
    <lineage>
        <taxon>Eukaryota</taxon>
        <taxon>Fungi</taxon>
        <taxon>Dikarya</taxon>
        <taxon>Basidiomycota</taxon>
        <taxon>Agaricomycotina</taxon>
        <taxon>Agaricomycetes</taxon>
        <taxon>Agaricomycetidae</taxon>
        <taxon>Boletales</taxon>
        <taxon>Sclerodermatineae</taxon>
        <taxon>Sclerodermataceae</taxon>
        <taxon>Scleroderma</taxon>
    </lineage>
</organism>
<dbReference type="AlphaFoldDB" id="A0A0C3E814"/>
<evidence type="ECO:0000313" key="2">
    <source>
        <dbReference type="Proteomes" id="UP000053989"/>
    </source>
</evidence>
<reference evidence="1 2" key="1">
    <citation type="submission" date="2014-04" db="EMBL/GenBank/DDBJ databases">
        <authorList>
            <consortium name="DOE Joint Genome Institute"/>
            <person name="Kuo A."/>
            <person name="Kohler A."/>
            <person name="Nagy L.G."/>
            <person name="Floudas D."/>
            <person name="Copeland A."/>
            <person name="Barry K.W."/>
            <person name="Cichocki N."/>
            <person name="Veneault-Fourrey C."/>
            <person name="LaButti K."/>
            <person name="Lindquist E.A."/>
            <person name="Lipzen A."/>
            <person name="Lundell T."/>
            <person name="Morin E."/>
            <person name="Murat C."/>
            <person name="Sun H."/>
            <person name="Tunlid A."/>
            <person name="Henrissat B."/>
            <person name="Grigoriev I.V."/>
            <person name="Hibbett D.S."/>
            <person name="Martin F."/>
            <person name="Nordberg H.P."/>
            <person name="Cantor M.N."/>
            <person name="Hua S.X."/>
        </authorList>
    </citation>
    <scope>NUCLEOTIDE SEQUENCE [LARGE SCALE GENOMIC DNA]</scope>
    <source>
        <strain evidence="1 2">Foug A</strain>
    </source>
</reference>
<sequence>MRQHVPRTCKNIYIVASRTFSADAIAGLQAQASNKCGKKGNLMVLRFDSTASSWANLGQLAWSTY</sequence>
<dbReference type="EMBL" id="KN822030">
    <property type="protein sequence ID" value="KIM64111.1"/>
    <property type="molecule type" value="Genomic_DNA"/>
</dbReference>
<proteinExistence type="predicted"/>